<feature type="transmembrane region" description="Helical" evidence="1">
    <location>
        <begin position="9"/>
        <end position="29"/>
    </location>
</feature>
<dbReference type="Proteomes" id="UP000093757">
    <property type="component" value="Unassembled WGS sequence"/>
</dbReference>
<evidence type="ECO:0000313" key="4">
    <source>
        <dbReference type="Proteomes" id="UP000093757"/>
    </source>
</evidence>
<dbReference type="Proteomes" id="UP000193928">
    <property type="component" value="Unassembled WGS sequence"/>
</dbReference>
<proteinExistence type="predicted"/>
<dbReference type="EMBL" id="MAEM01000042">
    <property type="protein sequence ID" value="OBS03709.1"/>
    <property type="molecule type" value="Genomic_DNA"/>
</dbReference>
<dbReference type="EMBL" id="LQOY01000207">
    <property type="protein sequence ID" value="ORV72954.1"/>
    <property type="molecule type" value="Genomic_DNA"/>
</dbReference>
<keyword evidence="1" id="KW-0472">Membrane</keyword>
<evidence type="ECO:0008006" key="6">
    <source>
        <dbReference type="Google" id="ProtNLM"/>
    </source>
</evidence>
<keyword evidence="1" id="KW-0812">Transmembrane</keyword>
<feature type="transmembrane region" description="Helical" evidence="1">
    <location>
        <begin position="35"/>
        <end position="55"/>
    </location>
</feature>
<reference evidence="3 5" key="1">
    <citation type="submission" date="2016-01" db="EMBL/GenBank/DDBJ databases">
        <title>The new phylogeny of the genus Mycobacterium.</title>
        <authorList>
            <person name="Tarcisio F."/>
            <person name="Conor M."/>
            <person name="Antonella G."/>
            <person name="Elisabetta G."/>
            <person name="Giulia F.S."/>
            <person name="Sara T."/>
            <person name="Anna F."/>
            <person name="Clotilde B."/>
            <person name="Roberto B."/>
            <person name="Veronica D.S."/>
            <person name="Fabio R."/>
            <person name="Monica P."/>
            <person name="Olivier J."/>
            <person name="Enrico T."/>
            <person name="Nicola S."/>
        </authorList>
    </citation>
    <scope>NUCLEOTIDE SEQUENCE [LARGE SCALE GENOMIC DNA]</scope>
    <source>
        <strain evidence="3 5">DSM 44160</strain>
    </source>
</reference>
<protein>
    <recommendedName>
        <fullName evidence="6">Phage holin family protein</fullName>
    </recommendedName>
</protein>
<evidence type="ECO:0000313" key="2">
    <source>
        <dbReference type="EMBL" id="OBS03709.1"/>
    </source>
</evidence>
<keyword evidence="5" id="KW-1185">Reference proteome</keyword>
<dbReference type="RefSeq" id="WP_065132177.1">
    <property type="nucleotide sequence ID" value="NZ_JACKSU010000009.1"/>
</dbReference>
<name>A0A1A6BND0_MYCGO</name>
<evidence type="ECO:0000313" key="3">
    <source>
        <dbReference type="EMBL" id="ORV72954.1"/>
    </source>
</evidence>
<dbReference type="AlphaFoldDB" id="A0A1A6BND0"/>
<comment type="caution">
    <text evidence="2">The sequence shown here is derived from an EMBL/GenBank/DDBJ whole genome shotgun (WGS) entry which is preliminary data.</text>
</comment>
<feature type="transmembrane region" description="Helical" evidence="1">
    <location>
        <begin position="62"/>
        <end position="84"/>
    </location>
</feature>
<sequence>MRQGLLRDLVLMTAWAIGLLLAVGVVPGASLSAGAFILAVALFSVGQATLSVWILKLPERYASLVLGGSGLALTVIAMWLAAMFTGGLDLRGAESWVAATMVVWLVTTIGAIIWPVFVRDQVSSI</sequence>
<keyword evidence="1" id="KW-1133">Transmembrane helix</keyword>
<reference evidence="2 4" key="2">
    <citation type="submission" date="2016-06" db="EMBL/GenBank/DDBJ databases">
        <authorList>
            <person name="Kjaerup R.B."/>
            <person name="Dalgaard T.S."/>
            <person name="Juul-Madsen H.R."/>
        </authorList>
    </citation>
    <scope>NUCLEOTIDE SEQUENCE [LARGE SCALE GENOMIC DNA]</scope>
    <source>
        <strain evidence="2 4">1245752.6</strain>
    </source>
</reference>
<accession>A0A1A6BND0</accession>
<organism evidence="2 4">
    <name type="scientific">Mycobacterium gordonae</name>
    <dbReference type="NCBI Taxonomy" id="1778"/>
    <lineage>
        <taxon>Bacteria</taxon>
        <taxon>Bacillati</taxon>
        <taxon>Actinomycetota</taxon>
        <taxon>Actinomycetes</taxon>
        <taxon>Mycobacteriales</taxon>
        <taxon>Mycobacteriaceae</taxon>
        <taxon>Mycobacterium</taxon>
    </lineage>
</organism>
<feature type="transmembrane region" description="Helical" evidence="1">
    <location>
        <begin position="96"/>
        <end position="118"/>
    </location>
</feature>
<evidence type="ECO:0000256" key="1">
    <source>
        <dbReference type="SAM" id="Phobius"/>
    </source>
</evidence>
<dbReference type="OrthoDB" id="4871734at2"/>
<gene>
    <name evidence="2" type="ORF">A9W98_08245</name>
    <name evidence="3" type="ORF">AWC08_02830</name>
</gene>
<evidence type="ECO:0000313" key="5">
    <source>
        <dbReference type="Proteomes" id="UP000193928"/>
    </source>
</evidence>